<gene>
    <name evidence="7" type="ORF">A4V09_12980</name>
</gene>
<proteinExistence type="predicted"/>
<keyword evidence="8" id="KW-1185">Reference proteome</keyword>
<dbReference type="Gene3D" id="3.40.630.10">
    <property type="entry name" value="Zn peptidases"/>
    <property type="match status" value="1"/>
</dbReference>
<keyword evidence="3" id="KW-0378">Hydrolase</keyword>
<dbReference type="InterPro" id="IPR053138">
    <property type="entry name" value="N-alpha-Ac-DABA_deacetylase"/>
</dbReference>
<dbReference type="InterPro" id="IPR055438">
    <property type="entry name" value="AstE_AspA_cat"/>
</dbReference>
<dbReference type="Pfam" id="PF24827">
    <property type="entry name" value="AstE_AspA_cat"/>
    <property type="match status" value="1"/>
</dbReference>
<keyword evidence="4" id="KW-0862">Zinc</keyword>
<dbReference type="GO" id="GO:0046872">
    <property type="term" value="F:metal ion binding"/>
    <property type="evidence" value="ECO:0007669"/>
    <property type="project" value="UniProtKB-KW"/>
</dbReference>
<name>A0A1C7IAE2_9FIRM</name>
<sequence>MLNTKTFTLVNMKAEPGEICSGFLELAEGKFKLPAAILNGEKPGKTVLIMAGVHAGEYVGIQAAIELSEKLKIRKISGTVVILKAVCREAFACRGGSLGLEDGKNLNREFPGDPKGTWTQQLAWAMTQEVFPAVDFCIDLHSGDDYEQLTPYVYYAGKAEERVVAMSRKMAEQVDVPYMVRSTVATGGAYNYAAHTGIPGILMERGGMGGWTMEEVRSTRRDVRNILCSLGIYEGQRDYRVYYPLDVVDIRYQAASANGCWYPYKMPGDMIQGGEVLGTVKDYEGNVTEVCRAECDGVILCQTGSLQVLENGPMIAYGRIVKNFDDRKERITDYWAKRSESFMEQRRRELKSPLAERWLGEIRQKLPAGKKLKILDVGCGSGFFSILLAKLGHEVTGTDLTPEMIVNSKQLAKEENVSCRFLVMDAEKLEFEDGSFDVVISRNLTWTLPHVKEAYGEWIRVLKAEGILLNFDANYGASNFADTSELPDSHAHHTLGEDMMQACEEIKRQLPISSRVRPAWDVETLGQMEIEEISIDLGISRRIYIEKDEFYNPTPIFMICGKKCELQKGMRR</sequence>
<dbReference type="PANTHER" id="PTHR37326">
    <property type="entry name" value="BLL3975 PROTEIN"/>
    <property type="match status" value="1"/>
</dbReference>
<dbReference type="Proteomes" id="UP000092574">
    <property type="component" value="Chromosome"/>
</dbReference>
<dbReference type="PANTHER" id="PTHR37326:SF1">
    <property type="entry name" value="BLL3975 PROTEIN"/>
    <property type="match status" value="1"/>
</dbReference>
<dbReference type="SUPFAM" id="SSF53187">
    <property type="entry name" value="Zn-dependent exopeptidases"/>
    <property type="match status" value="1"/>
</dbReference>
<dbReference type="RefSeq" id="WP_065542762.1">
    <property type="nucleotide sequence ID" value="NZ_CP015405.2"/>
</dbReference>
<dbReference type="GO" id="GO:0008757">
    <property type="term" value="F:S-adenosylmethionine-dependent methyltransferase activity"/>
    <property type="evidence" value="ECO:0007669"/>
    <property type="project" value="InterPro"/>
</dbReference>
<organism evidence="7 8">
    <name type="scientific">Blautia pseudococcoides</name>
    <dbReference type="NCBI Taxonomy" id="1796616"/>
    <lineage>
        <taxon>Bacteria</taxon>
        <taxon>Bacillati</taxon>
        <taxon>Bacillota</taxon>
        <taxon>Clostridia</taxon>
        <taxon>Lachnospirales</taxon>
        <taxon>Lachnospiraceae</taxon>
        <taxon>Blautia</taxon>
    </lineage>
</organism>
<dbReference type="STRING" id="1796616.A4V09_12980"/>
<dbReference type="OrthoDB" id="9782876at2"/>
<evidence type="ECO:0000256" key="3">
    <source>
        <dbReference type="ARBA" id="ARBA00022801"/>
    </source>
</evidence>
<feature type="domain" description="Succinylglutamate desuccinylase/Aspartoacylase catalytic" evidence="6">
    <location>
        <begin position="43"/>
        <end position="227"/>
    </location>
</feature>
<reference evidence="7" key="1">
    <citation type="submission" date="2017-04" db="EMBL/GenBank/DDBJ databases">
        <title>Complete Genome Sequences of Twelve Strains of a Stable Defined Moderately Diverse Mouse Microbiota 2 (sDMDMm2).</title>
        <authorList>
            <person name="Uchimura Y."/>
            <person name="Wyss M."/>
            <person name="Brugiroux S."/>
            <person name="Limenitakis J.P."/>
            <person name="Stecher B."/>
            <person name="McCoy K.D."/>
            <person name="Macpherson A.J."/>
        </authorList>
    </citation>
    <scope>NUCLEOTIDE SEQUENCE</scope>
    <source>
        <strain evidence="7">YL58</strain>
    </source>
</reference>
<dbReference type="Gene3D" id="3.40.50.150">
    <property type="entry name" value="Vaccinia Virus protein VP39"/>
    <property type="match status" value="1"/>
</dbReference>
<dbReference type="EMBL" id="CP015405">
    <property type="protein sequence ID" value="ANU76601.1"/>
    <property type="molecule type" value="Genomic_DNA"/>
</dbReference>
<evidence type="ECO:0000313" key="7">
    <source>
        <dbReference type="EMBL" id="ANU76601.1"/>
    </source>
</evidence>
<keyword evidence="2" id="KW-0479">Metal-binding</keyword>
<feature type="domain" description="Methyltransferase type 11" evidence="5">
    <location>
        <begin position="375"/>
        <end position="469"/>
    </location>
</feature>
<evidence type="ECO:0000256" key="2">
    <source>
        <dbReference type="ARBA" id="ARBA00022723"/>
    </source>
</evidence>
<dbReference type="GO" id="GO:0016788">
    <property type="term" value="F:hydrolase activity, acting on ester bonds"/>
    <property type="evidence" value="ECO:0007669"/>
    <property type="project" value="InterPro"/>
</dbReference>
<evidence type="ECO:0000256" key="1">
    <source>
        <dbReference type="ARBA" id="ARBA00001947"/>
    </source>
</evidence>
<dbReference type="Pfam" id="PF08241">
    <property type="entry name" value="Methyltransf_11"/>
    <property type="match status" value="1"/>
</dbReference>
<dbReference type="InterPro" id="IPR029063">
    <property type="entry name" value="SAM-dependent_MTases_sf"/>
</dbReference>
<dbReference type="AlphaFoldDB" id="A0A1C7IAE2"/>
<comment type="cofactor">
    <cofactor evidence="1">
        <name>Zn(2+)</name>
        <dbReference type="ChEBI" id="CHEBI:29105"/>
    </cofactor>
</comment>
<dbReference type="KEGG" id="byl:A4V09_12980"/>
<evidence type="ECO:0000256" key="4">
    <source>
        <dbReference type="ARBA" id="ARBA00022833"/>
    </source>
</evidence>
<dbReference type="SUPFAM" id="SSF53335">
    <property type="entry name" value="S-adenosyl-L-methionine-dependent methyltransferases"/>
    <property type="match status" value="1"/>
</dbReference>
<evidence type="ECO:0000259" key="6">
    <source>
        <dbReference type="Pfam" id="PF24827"/>
    </source>
</evidence>
<dbReference type="CDD" id="cd02440">
    <property type="entry name" value="AdoMet_MTases"/>
    <property type="match status" value="1"/>
</dbReference>
<evidence type="ECO:0000313" key="8">
    <source>
        <dbReference type="Proteomes" id="UP000092574"/>
    </source>
</evidence>
<accession>A0A1C7IAE2</accession>
<dbReference type="InterPro" id="IPR013216">
    <property type="entry name" value="Methyltransf_11"/>
</dbReference>
<protein>
    <submittedName>
        <fullName evidence="7">SmtA protein</fullName>
    </submittedName>
</protein>
<evidence type="ECO:0000259" key="5">
    <source>
        <dbReference type="Pfam" id="PF08241"/>
    </source>
</evidence>